<dbReference type="Proteomes" id="UP000001646">
    <property type="component" value="Unplaced"/>
</dbReference>
<accession>A0A803SYY7</accession>
<dbReference type="InterPro" id="IPR034325">
    <property type="entry name" value="S-100_dom"/>
</dbReference>
<dbReference type="InterPro" id="IPR013787">
    <property type="entry name" value="S100_Ca-bd_sub"/>
</dbReference>
<evidence type="ECO:0000313" key="4">
    <source>
        <dbReference type="Ensembl" id="ENSACAP00000028177.1"/>
    </source>
</evidence>
<keyword evidence="1" id="KW-0479">Metal-binding</keyword>
<dbReference type="GeneTree" id="ENSGT00940000154467"/>
<proteinExistence type="predicted"/>
<dbReference type="SMART" id="SM01394">
    <property type="entry name" value="S_100"/>
    <property type="match status" value="1"/>
</dbReference>
<dbReference type="AlphaFoldDB" id="A0A803SYY7"/>
<dbReference type="InterPro" id="IPR002048">
    <property type="entry name" value="EF_hand_dom"/>
</dbReference>
<dbReference type="InParanoid" id="A0A803SYY7"/>
<feature type="domain" description="EF-hand" evidence="3">
    <location>
        <begin position="55"/>
        <end position="90"/>
    </location>
</feature>
<dbReference type="Pfam" id="PF01023">
    <property type="entry name" value="S_100"/>
    <property type="match status" value="1"/>
</dbReference>
<organism evidence="4 5">
    <name type="scientific">Anolis carolinensis</name>
    <name type="common">Green anole</name>
    <name type="synonym">American chameleon</name>
    <dbReference type="NCBI Taxonomy" id="28377"/>
    <lineage>
        <taxon>Eukaryota</taxon>
        <taxon>Metazoa</taxon>
        <taxon>Chordata</taxon>
        <taxon>Craniata</taxon>
        <taxon>Vertebrata</taxon>
        <taxon>Euteleostomi</taxon>
        <taxon>Lepidosauria</taxon>
        <taxon>Squamata</taxon>
        <taxon>Bifurcata</taxon>
        <taxon>Unidentata</taxon>
        <taxon>Episquamata</taxon>
        <taxon>Toxicofera</taxon>
        <taxon>Iguania</taxon>
        <taxon>Dactyloidae</taxon>
        <taxon>Anolis</taxon>
    </lineage>
</organism>
<dbReference type="InterPro" id="IPR018247">
    <property type="entry name" value="EF_Hand_1_Ca_BS"/>
</dbReference>
<dbReference type="GO" id="GO:0046914">
    <property type="term" value="F:transition metal ion binding"/>
    <property type="evidence" value="ECO:0007669"/>
    <property type="project" value="InterPro"/>
</dbReference>
<dbReference type="Gene3D" id="1.10.238.10">
    <property type="entry name" value="EF-hand"/>
    <property type="match status" value="1"/>
</dbReference>
<evidence type="ECO:0000313" key="5">
    <source>
        <dbReference type="Proteomes" id="UP000001646"/>
    </source>
</evidence>
<dbReference type="GO" id="GO:0005509">
    <property type="term" value="F:calcium ion binding"/>
    <property type="evidence" value="ECO:0007669"/>
    <property type="project" value="InterPro"/>
</dbReference>
<protein>
    <recommendedName>
        <fullName evidence="3">EF-hand domain-containing protein</fullName>
    </recommendedName>
</protein>
<dbReference type="PROSITE" id="PS50222">
    <property type="entry name" value="EF_HAND_2"/>
    <property type="match status" value="1"/>
</dbReference>
<evidence type="ECO:0000256" key="1">
    <source>
        <dbReference type="ARBA" id="ARBA00022723"/>
    </source>
</evidence>
<reference evidence="4" key="2">
    <citation type="submission" date="2025-08" db="UniProtKB">
        <authorList>
            <consortium name="Ensembl"/>
        </authorList>
    </citation>
    <scope>IDENTIFICATION</scope>
</reference>
<keyword evidence="5" id="KW-1185">Reference proteome</keyword>
<dbReference type="CDD" id="cd00213">
    <property type="entry name" value="S-100"/>
    <property type="match status" value="1"/>
</dbReference>
<evidence type="ECO:0000259" key="3">
    <source>
        <dbReference type="PROSITE" id="PS50222"/>
    </source>
</evidence>
<sequence>MPYLLNSICTISGVFYKYAKRHGDSSILTKREMKRLILEDLLKIYHGFLLFQNPRDRKTVELTFQMLDTNGDGLVDFNEYLLLILKVAEACYSHLKPS</sequence>
<dbReference type="PANTHER" id="PTHR14054">
    <property type="entry name" value="REPETIN"/>
    <property type="match status" value="1"/>
</dbReference>
<dbReference type="InterPro" id="IPR011992">
    <property type="entry name" value="EF-hand-dom_pair"/>
</dbReference>
<dbReference type="PANTHER" id="PTHR14054:SF14">
    <property type="entry name" value="REPETIN"/>
    <property type="match status" value="1"/>
</dbReference>
<dbReference type="PROSITE" id="PS00018">
    <property type="entry name" value="EF_HAND_1"/>
    <property type="match status" value="1"/>
</dbReference>
<reference evidence="4" key="1">
    <citation type="submission" date="2009-12" db="EMBL/GenBank/DDBJ databases">
        <title>The Genome Sequence of Anolis carolinensis (Green Anole Lizard).</title>
        <authorList>
            <consortium name="The Genome Sequencing Platform"/>
            <person name="Di Palma F."/>
            <person name="Alfoldi J."/>
            <person name="Heiman D."/>
            <person name="Young S."/>
            <person name="Grabherr M."/>
            <person name="Johnson J."/>
            <person name="Lander E.S."/>
            <person name="Lindblad-Toh K."/>
        </authorList>
    </citation>
    <scope>NUCLEOTIDE SEQUENCE [LARGE SCALE GENOMIC DNA]</scope>
    <source>
        <strain evidence="4">JBL SC #1</strain>
    </source>
</reference>
<reference evidence="4" key="3">
    <citation type="submission" date="2025-09" db="UniProtKB">
        <authorList>
            <consortium name="Ensembl"/>
        </authorList>
    </citation>
    <scope>IDENTIFICATION</scope>
</reference>
<keyword evidence="2" id="KW-0106">Calcium</keyword>
<evidence type="ECO:0000256" key="2">
    <source>
        <dbReference type="ARBA" id="ARBA00022837"/>
    </source>
</evidence>
<dbReference type="Ensembl" id="ENSACAT00000058334.1">
    <property type="protein sequence ID" value="ENSACAP00000028177.1"/>
    <property type="gene ID" value="ENSACAG00000041629.1"/>
</dbReference>
<dbReference type="SUPFAM" id="SSF47473">
    <property type="entry name" value="EF-hand"/>
    <property type="match status" value="1"/>
</dbReference>
<name>A0A803SYY7_ANOCA</name>